<sequence precursor="true">MDDGSLRSFEGYRVRHDDTRGPTKGGIRFHPQVHLGEVKALAFWMTCKCAVAGIPFGGGKGGIIVNPKELSRMELERLSRGFVQQLADFIGPDTDIPAPDVYTNSMIMGWMMDEYSTIQRQRTPDVITGKPIPLGGSLGRDDATGRGAYYCIKELERFNNWTRGNVRVAVQGFGNAGQHVARLLHKDGYRCVAISDSKGAIYREDGIDIPRAIELKQSQTSISNVYDERSVCDCPECGCVDCHCKSNDAGSGAVITNEQLLELDVDVLIPAALENQITGENASRITAPYIVEVANGPTTTEADNILKELGATVVPDILANAGGVTVSYFEWTQNRAGYYWSEKKVQERLQRIMAQEFEAVHDLSVEAEIDMRTAAYAHALNRIGEAMESQGTSRYFNSVMKVT</sequence>
<evidence type="ECO:0000256" key="5">
    <source>
        <dbReference type="PIRSR" id="PIRSR000185-2"/>
    </source>
</evidence>
<dbReference type="SUPFAM" id="SSF53223">
    <property type="entry name" value="Aminoacid dehydrogenase-like, N-terminal domain"/>
    <property type="match status" value="1"/>
</dbReference>
<gene>
    <name evidence="9" type="primary">rocG</name>
    <name evidence="9" type="ORF">Spa11_19650</name>
</gene>
<dbReference type="FunFam" id="3.40.50.10860:FF:000003">
    <property type="entry name" value="Glutamate dehydrogenase"/>
    <property type="match status" value="1"/>
</dbReference>
<dbReference type="AlphaFoldDB" id="A0A518K7K6"/>
<dbReference type="GO" id="GO:0006538">
    <property type="term" value="P:L-glutamate catabolic process"/>
    <property type="evidence" value="ECO:0007669"/>
    <property type="project" value="TreeGrafter"/>
</dbReference>
<feature type="binding site" evidence="5">
    <location>
        <position position="48"/>
    </location>
    <ligand>
        <name>substrate</name>
    </ligand>
</feature>
<dbReference type="SMART" id="SM00839">
    <property type="entry name" value="ELFV_dehydrog"/>
    <property type="match status" value="1"/>
</dbReference>
<evidence type="ECO:0000256" key="4">
    <source>
        <dbReference type="PIRSR" id="PIRSR000185-1"/>
    </source>
</evidence>
<dbReference type="PANTHER" id="PTHR11606">
    <property type="entry name" value="GLUTAMATE DEHYDROGENASE"/>
    <property type="match status" value="1"/>
</dbReference>
<dbReference type="InterPro" id="IPR033524">
    <property type="entry name" value="Glu/Leu/Phe/Val_DH_AS"/>
</dbReference>
<dbReference type="InterPro" id="IPR014362">
    <property type="entry name" value="Glu_DH"/>
</dbReference>
<evidence type="ECO:0000256" key="7">
    <source>
        <dbReference type="RuleBase" id="RU004417"/>
    </source>
</evidence>
<dbReference type="Gene3D" id="3.40.50.720">
    <property type="entry name" value="NAD(P)-binding Rossmann-like Domain"/>
    <property type="match status" value="1"/>
</dbReference>
<feature type="domain" description="Glutamate/phenylalanine/leucine/valine/L-tryptophan dehydrogenase C-terminal" evidence="8">
    <location>
        <begin position="137"/>
        <end position="391"/>
    </location>
</feature>
<comment type="similarity">
    <text evidence="1 3 7">Belongs to the Glu/Leu/Phe/Val dehydrogenases family.</text>
</comment>
<dbReference type="PIRSF" id="PIRSF000185">
    <property type="entry name" value="Glu_DH"/>
    <property type="match status" value="1"/>
</dbReference>
<feature type="site" description="Important for catalysis" evidence="6">
    <location>
        <position position="100"/>
    </location>
</feature>
<accession>A0A518K7K6</accession>
<protein>
    <recommendedName>
        <fullName evidence="3">Glutamate dehydrogenase</fullName>
    </recommendedName>
</protein>
<feature type="active site" description="Proton donor" evidence="4">
    <location>
        <position position="60"/>
    </location>
</feature>
<dbReference type="InterPro" id="IPR046346">
    <property type="entry name" value="Aminoacid_DH-like_N_sf"/>
</dbReference>
<name>A0A518K7K6_9BACT</name>
<keyword evidence="5" id="KW-0520">NAD</keyword>
<dbReference type="Pfam" id="PF02812">
    <property type="entry name" value="ELFV_dehydrog_N"/>
    <property type="match status" value="1"/>
</dbReference>
<dbReference type="EMBL" id="CP036349">
    <property type="protein sequence ID" value="QDV73766.1"/>
    <property type="molecule type" value="Genomic_DNA"/>
</dbReference>
<feature type="binding site" evidence="5">
    <location>
        <position position="144"/>
    </location>
    <ligand>
        <name>NAD(+)</name>
        <dbReference type="ChEBI" id="CHEBI:57540"/>
    </ligand>
</feature>
<evidence type="ECO:0000313" key="10">
    <source>
        <dbReference type="Proteomes" id="UP000316426"/>
    </source>
</evidence>
<evidence type="ECO:0000256" key="2">
    <source>
        <dbReference type="ARBA" id="ARBA00023002"/>
    </source>
</evidence>
<dbReference type="InterPro" id="IPR036291">
    <property type="entry name" value="NAD(P)-bd_dom_sf"/>
</dbReference>
<dbReference type="InterPro" id="IPR006097">
    <property type="entry name" value="Glu/Leu/Phe/Val/Trp_DH_dimer"/>
</dbReference>
<dbReference type="PRINTS" id="PR00082">
    <property type="entry name" value="GLFDHDRGNASE"/>
</dbReference>
<dbReference type="PANTHER" id="PTHR11606:SF13">
    <property type="entry name" value="GLUTAMATE DEHYDROGENASE 1, MITOCHONDRIAL"/>
    <property type="match status" value="1"/>
</dbReference>
<organism evidence="9 10">
    <name type="scientific">Botrimarina mediterranea</name>
    <dbReference type="NCBI Taxonomy" id="2528022"/>
    <lineage>
        <taxon>Bacteria</taxon>
        <taxon>Pseudomonadati</taxon>
        <taxon>Planctomycetota</taxon>
        <taxon>Planctomycetia</taxon>
        <taxon>Pirellulales</taxon>
        <taxon>Lacipirellulaceae</taxon>
        <taxon>Botrimarina</taxon>
    </lineage>
</organism>
<feature type="binding site" evidence="5">
    <location>
        <position position="327"/>
    </location>
    <ligand>
        <name>substrate</name>
    </ligand>
</feature>
<dbReference type="SUPFAM" id="SSF51735">
    <property type="entry name" value="NAD(P)-binding Rossmann-fold domains"/>
    <property type="match status" value="1"/>
</dbReference>
<dbReference type="Pfam" id="PF00208">
    <property type="entry name" value="ELFV_dehydrog"/>
    <property type="match status" value="1"/>
</dbReference>
<dbReference type="Proteomes" id="UP000316426">
    <property type="component" value="Chromosome"/>
</dbReference>
<feature type="binding site" evidence="5">
    <location>
        <position position="24"/>
    </location>
    <ligand>
        <name>substrate</name>
    </ligand>
</feature>
<evidence type="ECO:0000256" key="1">
    <source>
        <dbReference type="ARBA" id="ARBA00006382"/>
    </source>
</evidence>
<dbReference type="CDD" id="cd01076">
    <property type="entry name" value="NAD_bind_1_Glu_DH"/>
    <property type="match status" value="1"/>
</dbReference>
<proteinExistence type="inferred from homology"/>
<dbReference type="PROSITE" id="PS00074">
    <property type="entry name" value="GLFV_DEHYDROGENASE"/>
    <property type="match status" value="1"/>
</dbReference>
<dbReference type="Gene3D" id="3.40.50.10860">
    <property type="entry name" value="Leucine Dehydrogenase, chain A, domain 1"/>
    <property type="match status" value="1"/>
</dbReference>
<dbReference type="GO" id="GO:0004352">
    <property type="term" value="F:glutamate dehydrogenase (NAD+) activity"/>
    <property type="evidence" value="ECO:0007669"/>
    <property type="project" value="TreeGrafter"/>
</dbReference>
<evidence type="ECO:0000256" key="3">
    <source>
        <dbReference type="PIRNR" id="PIRNR000185"/>
    </source>
</evidence>
<keyword evidence="2 3" id="KW-0560">Oxidoreductase</keyword>
<dbReference type="InterPro" id="IPR006095">
    <property type="entry name" value="Glu/Leu/Phe/Val/Trp_DH"/>
</dbReference>
<evidence type="ECO:0000259" key="8">
    <source>
        <dbReference type="SMART" id="SM00839"/>
    </source>
</evidence>
<keyword evidence="10" id="KW-1185">Reference proteome</keyword>
<evidence type="ECO:0000313" key="9">
    <source>
        <dbReference type="EMBL" id="QDV73766.1"/>
    </source>
</evidence>
<reference evidence="9 10" key="1">
    <citation type="submission" date="2019-02" db="EMBL/GenBank/DDBJ databases">
        <title>Deep-cultivation of Planctomycetes and their phenomic and genomic characterization uncovers novel biology.</title>
        <authorList>
            <person name="Wiegand S."/>
            <person name="Jogler M."/>
            <person name="Boedeker C."/>
            <person name="Pinto D."/>
            <person name="Vollmers J."/>
            <person name="Rivas-Marin E."/>
            <person name="Kohn T."/>
            <person name="Peeters S.H."/>
            <person name="Heuer A."/>
            <person name="Rast P."/>
            <person name="Oberbeckmann S."/>
            <person name="Bunk B."/>
            <person name="Jeske O."/>
            <person name="Meyerdierks A."/>
            <person name="Storesund J.E."/>
            <person name="Kallscheuer N."/>
            <person name="Luecker S."/>
            <person name="Lage O.M."/>
            <person name="Pohl T."/>
            <person name="Merkel B.J."/>
            <person name="Hornburger P."/>
            <person name="Mueller R.-W."/>
            <person name="Bruemmer F."/>
            <person name="Labrenz M."/>
            <person name="Spormann A.M."/>
            <person name="Op den Camp H."/>
            <person name="Overmann J."/>
            <person name="Amann R."/>
            <person name="Jetten M.S.M."/>
            <person name="Mascher T."/>
            <person name="Medema M.H."/>
            <person name="Devos D.P."/>
            <person name="Kaster A.-K."/>
            <person name="Ovreas L."/>
            <person name="Rohde M."/>
            <person name="Galperin M.Y."/>
            <person name="Jogler C."/>
        </authorList>
    </citation>
    <scope>NUCLEOTIDE SEQUENCE [LARGE SCALE GENOMIC DNA]</scope>
    <source>
        <strain evidence="9 10">Spa11</strain>
    </source>
</reference>
<evidence type="ECO:0000256" key="6">
    <source>
        <dbReference type="PIRSR" id="PIRSR000185-3"/>
    </source>
</evidence>
<dbReference type="KEGG" id="bmei:Spa11_19650"/>
<dbReference type="GO" id="GO:0000166">
    <property type="term" value="F:nucleotide binding"/>
    <property type="evidence" value="ECO:0007669"/>
    <property type="project" value="UniProtKB-KW"/>
</dbReference>
<dbReference type="InterPro" id="IPR006096">
    <property type="entry name" value="Glu/Leu/Phe/Val/Trp_DH_C"/>
</dbReference>
<feature type="binding site" evidence="5">
    <location>
        <position position="175"/>
    </location>
    <ligand>
        <name>NAD(+)</name>
        <dbReference type="ChEBI" id="CHEBI:57540"/>
    </ligand>
</feature>
<keyword evidence="5" id="KW-0547">Nucleotide-binding</keyword>
<dbReference type="InterPro" id="IPR033922">
    <property type="entry name" value="NAD_bind_Glu_DH"/>
</dbReference>